<dbReference type="STRING" id="1068978.AMETH_1862"/>
<dbReference type="RefSeq" id="WP_017981167.1">
    <property type="nucleotide sequence ID" value="NZ_AQUL01000001.1"/>
</dbReference>
<gene>
    <name evidence="1" type="ORF">AMETH_1862</name>
</gene>
<evidence type="ECO:0008006" key="3">
    <source>
        <dbReference type="Google" id="ProtNLM"/>
    </source>
</evidence>
<dbReference type="KEGG" id="amq:AMETH_1862"/>
<dbReference type="AlphaFoldDB" id="A0A076MML3"/>
<keyword evidence="2" id="KW-1185">Reference proteome</keyword>
<name>A0A076MML3_AMYME</name>
<dbReference type="EMBL" id="CP009110">
    <property type="protein sequence ID" value="AIJ21954.1"/>
    <property type="molecule type" value="Genomic_DNA"/>
</dbReference>
<evidence type="ECO:0000313" key="2">
    <source>
        <dbReference type="Proteomes" id="UP000062973"/>
    </source>
</evidence>
<dbReference type="PATRIC" id="fig|1068978.7.peg.1973"/>
<dbReference type="eggNOG" id="ENOG503327Q">
    <property type="taxonomic scope" value="Bacteria"/>
</dbReference>
<dbReference type="HOGENOM" id="CLU_171590_1_0_11"/>
<evidence type="ECO:0000313" key="1">
    <source>
        <dbReference type="EMBL" id="AIJ21954.1"/>
    </source>
</evidence>
<sequence>MTIIHNEGQDPIIQIANEFTVIQVSYTSTGQRERLLVSSPRLGFQTLLDPLQLESLTWQPPEMYSKLLDTPYGPGTELNARPLSALLGKD</sequence>
<organism evidence="1 2">
    <name type="scientific">Amycolatopsis methanolica 239</name>
    <dbReference type="NCBI Taxonomy" id="1068978"/>
    <lineage>
        <taxon>Bacteria</taxon>
        <taxon>Bacillati</taxon>
        <taxon>Actinomycetota</taxon>
        <taxon>Actinomycetes</taxon>
        <taxon>Pseudonocardiales</taxon>
        <taxon>Pseudonocardiaceae</taxon>
        <taxon>Amycolatopsis</taxon>
        <taxon>Amycolatopsis methanolica group</taxon>
    </lineage>
</organism>
<protein>
    <recommendedName>
        <fullName evidence="3">Dihydrodiol dehydrogenase</fullName>
    </recommendedName>
</protein>
<reference evidence="1 2" key="1">
    <citation type="submission" date="2014-07" db="EMBL/GenBank/DDBJ databases">
        <title>Whole Genome Sequence of the Amycolatopsis methanolica 239.</title>
        <authorList>
            <person name="Tang B."/>
        </authorList>
    </citation>
    <scope>NUCLEOTIDE SEQUENCE [LARGE SCALE GENOMIC DNA]</scope>
    <source>
        <strain evidence="1 2">239</strain>
    </source>
</reference>
<dbReference type="OrthoDB" id="5120343at2"/>
<proteinExistence type="predicted"/>
<dbReference type="Proteomes" id="UP000062973">
    <property type="component" value="Chromosome"/>
</dbReference>
<accession>A0A076MML3</accession>